<comment type="caution">
    <text evidence="2">The sequence shown here is derived from an EMBL/GenBank/DDBJ whole genome shotgun (WGS) entry which is preliminary data.</text>
</comment>
<name>E8LRK3_9VIBR</name>
<dbReference type="STRING" id="945543.VIBR0546_03375"/>
<dbReference type="CDD" id="cd05269">
    <property type="entry name" value="TMR_SDR_a"/>
    <property type="match status" value="1"/>
</dbReference>
<sequence length="285" mass="30460">MIVVTGATGQLGRLVIKHLIRKVDASQVIAAVRSPEKARDLSALGIQVREADYSKPETLATAFEGAEKVLLISSSELGQRARQHLNVIEAVKEVGVSLIAYTSLLHADSSPLALAQEHIETERDLQESGVPFVLLRNGWYSENYLASVSSAIEHGAFIGSAGEGRISSAAREEYAQAAATVMALTEPQAGKVYELAGDESYTLSELAALISQQSGKDIPYMDLPEHEFKQALVSAGLPEPFAELLANSDVGASKGGLFDEQGELSALLNRPTKNIAEMVKDTVTQ</sequence>
<feature type="domain" description="NmrA-like" evidence="1">
    <location>
        <begin position="2"/>
        <end position="248"/>
    </location>
</feature>
<proteinExistence type="predicted"/>
<dbReference type="Gene3D" id="3.90.25.10">
    <property type="entry name" value="UDP-galactose 4-epimerase, domain 1"/>
    <property type="match status" value="1"/>
</dbReference>
<dbReference type="PANTHER" id="PTHR47129">
    <property type="entry name" value="QUINONE OXIDOREDUCTASE 2"/>
    <property type="match status" value="1"/>
</dbReference>
<evidence type="ECO:0000259" key="1">
    <source>
        <dbReference type="Pfam" id="PF05368"/>
    </source>
</evidence>
<dbReference type="InterPro" id="IPR052718">
    <property type="entry name" value="NmrA-type_oxidoreductase"/>
</dbReference>
<evidence type="ECO:0000313" key="2">
    <source>
        <dbReference type="EMBL" id="EGA66606.1"/>
    </source>
</evidence>
<dbReference type="EMBL" id="AEVS01000035">
    <property type="protein sequence ID" value="EGA66606.1"/>
    <property type="molecule type" value="Genomic_DNA"/>
</dbReference>
<dbReference type="OrthoDB" id="5510591at2"/>
<reference evidence="2 3" key="1">
    <citation type="journal article" date="2012" name="Int. J. Syst. Evol. Microbiol.">
        <title>Vibrio caribbeanicus sp. nov., isolated from the marine sponge Scleritoderma cyanea.</title>
        <authorList>
            <person name="Hoffmann M."/>
            <person name="Monday S.R."/>
            <person name="Allard M.W."/>
            <person name="Strain E.A."/>
            <person name="Whittaker P."/>
            <person name="Naum M."/>
            <person name="McCarthy P.J."/>
            <person name="Lopez J.V."/>
            <person name="Fischer M."/>
            <person name="Brown E.W."/>
        </authorList>
    </citation>
    <scope>NUCLEOTIDE SEQUENCE [LARGE SCALE GENOMIC DNA]</scope>
    <source>
        <strain evidence="2 3">LMG 20546</strain>
    </source>
</reference>
<dbReference type="SUPFAM" id="SSF51735">
    <property type="entry name" value="NAD(P)-binding Rossmann-fold domains"/>
    <property type="match status" value="1"/>
</dbReference>
<dbReference type="PANTHER" id="PTHR47129:SF1">
    <property type="entry name" value="NMRA-LIKE DOMAIN-CONTAINING PROTEIN"/>
    <property type="match status" value="1"/>
</dbReference>
<keyword evidence="3" id="KW-1185">Reference proteome</keyword>
<gene>
    <name evidence="2" type="ORF">VIBR0546_03375</name>
</gene>
<dbReference type="Gene3D" id="3.40.50.720">
    <property type="entry name" value="NAD(P)-binding Rossmann-like Domain"/>
    <property type="match status" value="1"/>
</dbReference>
<dbReference type="eggNOG" id="COG0702">
    <property type="taxonomic scope" value="Bacteria"/>
</dbReference>
<dbReference type="RefSeq" id="WP_006878432.1">
    <property type="nucleotide sequence ID" value="NZ_AEVS01000035.1"/>
</dbReference>
<protein>
    <recommendedName>
        <fullName evidence="1">NmrA-like domain-containing protein</fullName>
    </recommendedName>
</protein>
<accession>E8LRK3</accession>
<dbReference type="InterPro" id="IPR008030">
    <property type="entry name" value="NmrA-like"/>
</dbReference>
<evidence type="ECO:0000313" key="3">
    <source>
        <dbReference type="Proteomes" id="UP000004371"/>
    </source>
</evidence>
<dbReference type="Proteomes" id="UP000004371">
    <property type="component" value="Unassembled WGS sequence"/>
</dbReference>
<organism evidence="2 3">
    <name type="scientific">Vibrio brasiliensis LMG 20546</name>
    <dbReference type="NCBI Taxonomy" id="945543"/>
    <lineage>
        <taxon>Bacteria</taxon>
        <taxon>Pseudomonadati</taxon>
        <taxon>Pseudomonadota</taxon>
        <taxon>Gammaproteobacteria</taxon>
        <taxon>Vibrionales</taxon>
        <taxon>Vibrionaceae</taxon>
        <taxon>Vibrio</taxon>
        <taxon>Vibrio oreintalis group</taxon>
    </lineage>
</organism>
<dbReference type="Pfam" id="PF05368">
    <property type="entry name" value="NmrA"/>
    <property type="match status" value="1"/>
</dbReference>
<dbReference type="AlphaFoldDB" id="E8LRK3"/>
<dbReference type="InterPro" id="IPR036291">
    <property type="entry name" value="NAD(P)-bd_dom_sf"/>
</dbReference>